<dbReference type="RefSeq" id="WP_262653559.1">
    <property type="nucleotide sequence ID" value="NZ_JAOQKE010000002.1"/>
</dbReference>
<comment type="caution">
    <text evidence="1">The sequence shown here is derived from an EMBL/GenBank/DDBJ whole genome shotgun (WGS) entry which is preliminary data.</text>
</comment>
<accession>A0ABT2SID2</accession>
<reference evidence="1 2" key="1">
    <citation type="journal article" date="2021" name="ISME Commun">
        <title>Automated analysis of genomic sequences facilitates high-throughput and comprehensive description of bacteria.</title>
        <authorList>
            <person name="Hitch T.C.A."/>
        </authorList>
    </citation>
    <scope>NUCLEOTIDE SEQUENCE [LARGE SCALE GENOMIC DNA]</scope>
    <source>
        <strain evidence="1 2">Sanger_29</strain>
    </source>
</reference>
<evidence type="ECO:0000313" key="1">
    <source>
        <dbReference type="EMBL" id="MCU6724259.1"/>
    </source>
</evidence>
<proteinExistence type="predicted"/>
<keyword evidence="2" id="KW-1185">Reference proteome</keyword>
<organism evidence="1 2">
    <name type="scientific">Muricoprocola aceti</name>
    <dbReference type="NCBI Taxonomy" id="2981772"/>
    <lineage>
        <taxon>Bacteria</taxon>
        <taxon>Bacillati</taxon>
        <taxon>Bacillota</taxon>
        <taxon>Clostridia</taxon>
        <taxon>Lachnospirales</taxon>
        <taxon>Lachnospiraceae</taxon>
        <taxon>Muricoprocola</taxon>
    </lineage>
</organism>
<gene>
    <name evidence="1" type="ORF">OCV47_02620</name>
</gene>
<dbReference type="EMBL" id="JAOQKE010000002">
    <property type="protein sequence ID" value="MCU6724259.1"/>
    <property type="molecule type" value="Genomic_DNA"/>
</dbReference>
<protein>
    <submittedName>
        <fullName evidence="1">Uncharacterized protein</fullName>
    </submittedName>
</protein>
<dbReference type="Proteomes" id="UP001652338">
    <property type="component" value="Unassembled WGS sequence"/>
</dbReference>
<sequence>MRQEREKIRWKDIRITDSLFGSYVKRVSEKIILHHCSRAGTGIRATCIVYVFLTNRIIGGMTAGAVKE</sequence>
<evidence type="ECO:0000313" key="2">
    <source>
        <dbReference type="Proteomes" id="UP001652338"/>
    </source>
</evidence>
<name>A0ABT2SID2_9FIRM</name>